<dbReference type="Proteomes" id="UP001597459">
    <property type="component" value="Unassembled WGS sequence"/>
</dbReference>
<organism evidence="1 2">
    <name type="scientific">Aquimarina hainanensis</name>
    <dbReference type="NCBI Taxonomy" id="1578017"/>
    <lineage>
        <taxon>Bacteria</taxon>
        <taxon>Pseudomonadati</taxon>
        <taxon>Bacteroidota</taxon>
        <taxon>Flavobacteriia</taxon>
        <taxon>Flavobacteriales</taxon>
        <taxon>Flavobacteriaceae</taxon>
        <taxon>Aquimarina</taxon>
    </lineage>
</organism>
<name>A0ABW5N9Z3_9FLAO</name>
<dbReference type="RefSeq" id="WP_378258626.1">
    <property type="nucleotide sequence ID" value="NZ_JBHSJV010000001.1"/>
</dbReference>
<evidence type="ECO:0000313" key="1">
    <source>
        <dbReference type="EMBL" id="MFD2591951.1"/>
    </source>
</evidence>
<reference evidence="2" key="1">
    <citation type="journal article" date="2019" name="Int. J. Syst. Evol. Microbiol.">
        <title>The Global Catalogue of Microorganisms (GCM) 10K type strain sequencing project: providing services to taxonomists for standard genome sequencing and annotation.</title>
        <authorList>
            <consortium name="The Broad Institute Genomics Platform"/>
            <consortium name="The Broad Institute Genome Sequencing Center for Infectious Disease"/>
            <person name="Wu L."/>
            <person name="Ma J."/>
        </authorList>
    </citation>
    <scope>NUCLEOTIDE SEQUENCE [LARGE SCALE GENOMIC DNA]</scope>
    <source>
        <strain evidence="2">KCTC 42423</strain>
    </source>
</reference>
<proteinExistence type="predicted"/>
<gene>
    <name evidence="1" type="ORF">ACFSTE_14025</name>
</gene>
<protein>
    <submittedName>
        <fullName evidence="1">Uncharacterized protein</fullName>
    </submittedName>
</protein>
<accession>A0ABW5N9Z3</accession>
<dbReference type="EMBL" id="JBHULX010000027">
    <property type="protein sequence ID" value="MFD2591951.1"/>
    <property type="molecule type" value="Genomic_DNA"/>
</dbReference>
<keyword evidence="2" id="KW-1185">Reference proteome</keyword>
<sequence length="183" mass="20712">MIEILLRNGACIEGTIIDCSDSFICMRDKREKVSYFSLYEITMVSVLQPKKAAVILSDGAISRPVDEKASITVLALRRWLMSMIASLRIPDFTITLPDELKSVEERLNIRDWGVHFCRAIAEIRSDTLGKEAWSTIRKIELQLTSGSIDISKDQDIILAKINYQKATPSNLTKTLEEHLLEVL</sequence>
<evidence type="ECO:0000313" key="2">
    <source>
        <dbReference type="Proteomes" id="UP001597459"/>
    </source>
</evidence>
<comment type="caution">
    <text evidence="1">The sequence shown here is derived from an EMBL/GenBank/DDBJ whole genome shotgun (WGS) entry which is preliminary data.</text>
</comment>